<evidence type="ECO:0000313" key="2">
    <source>
        <dbReference type="EMBL" id="OEZ96325.1"/>
    </source>
</evidence>
<comment type="caution">
    <text evidence="2">The sequence shown here is derived from an EMBL/GenBank/DDBJ whole genome shotgun (WGS) entry which is preliminary data.</text>
</comment>
<dbReference type="EMBL" id="LROM01000111">
    <property type="protein sequence ID" value="OEZ96325.1"/>
    <property type="molecule type" value="Genomic_DNA"/>
</dbReference>
<feature type="transmembrane region" description="Helical" evidence="1">
    <location>
        <begin position="90"/>
        <end position="118"/>
    </location>
</feature>
<evidence type="ECO:0000256" key="1">
    <source>
        <dbReference type="SAM" id="Phobius"/>
    </source>
</evidence>
<feature type="transmembrane region" description="Helical" evidence="1">
    <location>
        <begin position="12"/>
        <end position="37"/>
    </location>
</feature>
<dbReference type="AlphaFoldDB" id="A0A1E7WEA8"/>
<organism evidence="2 3">
    <name type="scientific">Duganella phyllosphaerae</name>
    <dbReference type="NCBI Taxonomy" id="762836"/>
    <lineage>
        <taxon>Bacteria</taxon>
        <taxon>Pseudomonadati</taxon>
        <taxon>Pseudomonadota</taxon>
        <taxon>Betaproteobacteria</taxon>
        <taxon>Burkholderiales</taxon>
        <taxon>Oxalobacteraceae</taxon>
        <taxon>Telluria group</taxon>
        <taxon>Duganella</taxon>
    </lineage>
</organism>
<dbReference type="PATRIC" id="fig|762836.4.peg.4084"/>
<keyword evidence="1" id="KW-0812">Transmembrane</keyword>
<proteinExistence type="predicted"/>
<keyword evidence="3" id="KW-1185">Reference proteome</keyword>
<dbReference type="Proteomes" id="UP000175989">
    <property type="component" value="Unassembled WGS sequence"/>
</dbReference>
<name>A0A1E7WEA8_9BURK</name>
<keyword evidence="1" id="KW-1133">Transmembrane helix</keyword>
<reference evidence="3" key="1">
    <citation type="journal article" date="2016" name="Front. Microbiol.">
        <title>Molecular Keys to the Janthinobacterium and Duganella spp. Interaction with the Plant Pathogen Fusarium graminearum.</title>
        <authorList>
            <person name="Haack F.S."/>
            <person name="Poehlein A."/>
            <person name="Kroger C."/>
            <person name="Voigt C.A."/>
            <person name="Piepenbring M."/>
            <person name="Bode H.B."/>
            <person name="Daniel R."/>
            <person name="Schafer W."/>
            <person name="Streit W.R."/>
        </authorList>
    </citation>
    <scope>NUCLEOTIDE SEQUENCE [LARGE SCALE GENOMIC DNA]</scope>
    <source>
        <strain evidence="3">T54</strain>
    </source>
</reference>
<sequence length="143" mass="15308">MPVPDITPFSAGALAQLLALPIAAGMAATVLTFLFMWPRTRREALVRLTCSICTAALLGPLLLIALHSWWPTLFDSAKVLAVLYGGPAMLGVVAVACPVMVLAGLPAWWGLGAVVLWLERRRGKDIGELVHDAAEVVRDVRRG</sequence>
<gene>
    <name evidence="2" type="ORF">DUPY_39620</name>
</gene>
<evidence type="ECO:0000313" key="3">
    <source>
        <dbReference type="Proteomes" id="UP000175989"/>
    </source>
</evidence>
<protein>
    <submittedName>
        <fullName evidence="2">Uncharacterized protein</fullName>
    </submittedName>
</protein>
<accession>A0A1E7WEA8</accession>
<dbReference type="RefSeq" id="WP_070250390.1">
    <property type="nucleotide sequence ID" value="NZ_LROM01000111.1"/>
</dbReference>
<keyword evidence="1" id="KW-0472">Membrane</keyword>
<feature type="transmembrane region" description="Helical" evidence="1">
    <location>
        <begin position="44"/>
        <end position="70"/>
    </location>
</feature>
<dbReference type="OrthoDB" id="8656040at2"/>